<feature type="domain" description="Histidine kinase" evidence="8">
    <location>
        <begin position="1"/>
        <end position="93"/>
    </location>
</feature>
<protein>
    <recommendedName>
        <fullName evidence="2">histidine kinase</fullName>
        <ecNumber evidence="2">2.7.13.3</ecNumber>
    </recommendedName>
</protein>
<dbReference type="PANTHER" id="PTHR43711:SF1">
    <property type="entry name" value="HISTIDINE KINASE 1"/>
    <property type="match status" value="1"/>
</dbReference>
<evidence type="ECO:0000259" key="8">
    <source>
        <dbReference type="PROSITE" id="PS50109"/>
    </source>
</evidence>
<dbReference type="PRINTS" id="PR00344">
    <property type="entry name" value="BCTRLSENSOR"/>
</dbReference>
<feature type="non-terminal residue" evidence="9">
    <location>
        <position position="1"/>
    </location>
</feature>
<proteinExistence type="predicted"/>
<evidence type="ECO:0000313" key="9">
    <source>
        <dbReference type="EMBL" id="TKJ00851.1"/>
    </source>
</evidence>
<evidence type="ECO:0000313" key="10">
    <source>
        <dbReference type="Proteomes" id="UP000308444"/>
    </source>
</evidence>
<dbReference type="GO" id="GO:0004673">
    <property type="term" value="F:protein histidine kinase activity"/>
    <property type="evidence" value="ECO:0007669"/>
    <property type="project" value="UniProtKB-EC"/>
</dbReference>
<dbReference type="InterPro" id="IPR003594">
    <property type="entry name" value="HATPase_dom"/>
</dbReference>
<evidence type="ECO:0000256" key="6">
    <source>
        <dbReference type="ARBA" id="ARBA00022840"/>
    </source>
</evidence>
<dbReference type="PROSITE" id="PS50109">
    <property type="entry name" value="HIS_KIN"/>
    <property type="match status" value="1"/>
</dbReference>
<comment type="catalytic activity">
    <reaction evidence="1">
        <text>ATP + protein L-histidine = ADP + protein N-phospho-L-histidine.</text>
        <dbReference type="EC" id="2.7.13.3"/>
    </reaction>
</comment>
<keyword evidence="6" id="KW-0067">ATP-binding</keyword>
<dbReference type="Proteomes" id="UP000308444">
    <property type="component" value="Unassembled WGS sequence"/>
</dbReference>
<dbReference type="SUPFAM" id="SSF55874">
    <property type="entry name" value="ATPase domain of HSP90 chaperone/DNA topoisomerase II/histidine kinase"/>
    <property type="match status" value="1"/>
</dbReference>
<keyword evidence="3" id="KW-0808">Transferase</keyword>
<dbReference type="InterPro" id="IPR050736">
    <property type="entry name" value="Sensor_HK_Regulatory"/>
</dbReference>
<reference evidence="9 10" key="1">
    <citation type="journal article" date="2019" name="Environ. Microbiol.">
        <title>An active ?-lactamase is a part of an orchestrated cell wall stress resistance network of Bacillus subtilis and related rhizosphere species.</title>
        <authorList>
            <person name="Bucher T."/>
            <person name="Keren-Paz A."/>
            <person name="Hausser J."/>
            <person name="Olender T."/>
            <person name="Cytryn E."/>
            <person name="Kolodkin-Gal I."/>
        </authorList>
    </citation>
    <scope>NUCLEOTIDE SEQUENCE [LARGE SCALE GENOMIC DNA]</scope>
    <source>
        <strain evidence="9 10">I32</strain>
    </source>
</reference>
<name>A0A9X9F4Y5_BACCE</name>
<keyword evidence="4" id="KW-0547">Nucleotide-binding</keyword>
<dbReference type="GO" id="GO:0000160">
    <property type="term" value="P:phosphorelay signal transduction system"/>
    <property type="evidence" value="ECO:0007669"/>
    <property type="project" value="UniProtKB-KW"/>
</dbReference>
<dbReference type="InterPro" id="IPR036890">
    <property type="entry name" value="HATPase_C_sf"/>
</dbReference>
<dbReference type="Gene3D" id="3.30.565.10">
    <property type="entry name" value="Histidine kinase-like ATPase, C-terminal domain"/>
    <property type="match status" value="1"/>
</dbReference>
<dbReference type="CDD" id="cd00075">
    <property type="entry name" value="HATPase"/>
    <property type="match status" value="1"/>
</dbReference>
<gene>
    <name evidence="9" type="ORF">FC695_20585</name>
</gene>
<dbReference type="Pfam" id="PF02518">
    <property type="entry name" value="HATPase_c"/>
    <property type="match status" value="1"/>
</dbReference>
<dbReference type="EMBL" id="SZOH01001467">
    <property type="protein sequence ID" value="TKJ00851.1"/>
    <property type="molecule type" value="Genomic_DNA"/>
</dbReference>
<evidence type="ECO:0000256" key="5">
    <source>
        <dbReference type="ARBA" id="ARBA00022777"/>
    </source>
</evidence>
<evidence type="ECO:0000256" key="1">
    <source>
        <dbReference type="ARBA" id="ARBA00000085"/>
    </source>
</evidence>
<dbReference type="InterPro" id="IPR004358">
    <property type="entry name" value="Sig_transdc_His_kin-like_C"/>
</dbReference>
<dbReference type="PANTHER" id="PTHR43711">
    <property type="entry name" value="TWO-COMPONENT HISTIDINE KINASE"/>
    <property type="match status" value="1"/>
</dbReference>
<evidence type="ECO:0000256" key="2">
    <source>
        <dbReference type="ARBA" id="ARBA00012438"/>
    </source>
</evidence>
<dbReference type="GO" id="GO:0005524">
    <property type="term" value="F:ATP binding"/>
    <property type="evidence" value="ECO:0007669"/>
    <property type="project" value="UniProtKB-KW"/>
</dbReference>
<comment type="caution">
    <text evidence="9">The sequence shown here is derived from an EMBL/GenBank/DDBJ whole genome shotgun (WGS) entry which is preliminary data.</text>
</comment>
<sequence length="94" mass="9959">NAGGHVTLVIDTKNNGLIFEVQDSGAGIPEEDIPFLFDRFYKADKARTRGKKGGTGLGLAIAKNIVQGHDGKISVSSVVGEGTTFSVYLPNRII</sequence>
<dbReference type="InterPro" id="IPR005467">
    <property type="entry name" value="His_kinase_dom"/>
</dbReference>
<evidence type="ECO:0000256" key="7">
    <source>
        <dbReference type="ARBA" id="ARBA00023012"/>
    </source>
</evidence>
<accession>A0A9X9F4Y5</accession>
<keyword evidence="7" id="KW-0902">Two-component regulatory system</keyword>
<keyword evidence="5 9" id="KW-0418">Kinase</keyword>
<dbReference type="SMART" id="SM00387">
    <property type="entry name" value="HATPase_c"/>
    <property type="match status" value="1"/>
</dbReference>
<dbReference type="EC" id="2.7.13.3" evidence="2"/>
<organism evidence="9 10">
    <name type="scientific">Bacillus cereus</name>
    <dbReference type="NCBI Taxonomy" id="1396"/>
    <lineage>
        <taxon>Bacteria</taxon>
        <taxon>Bacillati</taxon>
        <taxon>Bacillota</taxon>
        <taxon>Bacilli</taxon>
        <taxon>Bacillales</taxon>
        <taxon>Bacillaceae</taxon>
        <taxon>Bacillus</taxon>
        <taxon>Bacillus cereus group</taxon>
    </lineage>
</organism>
<dbReference type="AlphaFoldDB" id="A0A9X9F4Y5"/>
<evidence type="ECO:0000256" key="4">
    <source>
        <dbReference type="ARBA" id="ARBA00022741"/>
    </source>
</evidence>
<evidence type="ECO:0000256" key="3">
    <source>
        <dbReference type="ARBA" id="ARBA00022679"/>
    </source>
</evidence>